<protein>
    <submittedName>
        <fullName evidence="2">Uncharacterized protein</fullName>
    </submittedName>
</protein>
<sequence length="53" mass="5343">MGSAKPGVVLLSILGFFRICLVTCTHRPSSDSRCLVCESGGGCSAGPCEAGVI</sequence>
<comment type="caution">
    <text evidence="2">The sequence shown here is derived from an EMBL/GenBank/DDBJ whole genome shotgun (WGS) entry which is preliminary data.</text>
</comment>
<evidence type="ECO:0000313" key="2">
    <source>
        <dbReference type="EMBL" id="KAK9087181.1"/>
    </source>
</evidence>
<dbReference type="AlphaFoldDB" id="A0AAP0HJZ6"/>
<keyword evidence="3" id="KW-1185">Reference proteome</keyword>
<proteinExistence type="predicted"/>
<evidence type="ECO:0000313" key="3">
    <source>
        <dbReference type="Proteomes" id="UP001420932"/>
    </source>
</evidence>
<feature type="signal peptide" evidence="1">
    <location>
        <begin position="1"/>
        <end position="24"/>
    </location>
</feature>
<dbReference type="EMBL" id="JBBNAF010000013">
    <property type="protein sequence ID" value="KAK9087181.1"/>
    <property type="molecule type" value="Genomic_DNA"/>
</dbReference>
<accession>A0AAP0HJZ6</accession>
<gene>
    <name evidence="2" type="ORF">Syun_029575</name>
</gene>
<organism evidence="2 3">
    <name type="scientific">Stephania yunnanensis</name>
    <dbReference type="NCBI Taxonomy" id="152371"/>
    <lineage>
        <taxon>Eukaryota</taxon>
        <taxon>Viridiplantae</taxon>
        <taxon>Streptophyta</taxon>
        <taxon>Embryophyta</taxon>
        <taxon>Tracheophyta</taxon>
        <taxon>Spermatophyta</taxon>
        <taxon>Magnoliopsida</taxon>
        <taxon>Ranunculales</taxon>
        <taxon>Menispermaceae</taxon>
        <taxon>Menispermoideae</taxon>
        <taxon>Cissampelideae</taxon>
        <taxon>Stephania</taxon>
    </lineage>
</organism>
<dbReference type="Proteomes" id="UP001420932">
    <property type="component" value="Unassembled WGS sequence"/>
</dbReference>
<feature type="chain" id="PRO_5042857736" evidence="1">
    <location>
        <begin position="25"/>
        <end position="53"/>
    </location>
</feature>
<evidence type="ECO:0000256" key="1">
    <source>
        <dbReference type="SAM" id="SignalP"/>
    </source>
</evidence>
<name>A0AAP0HJZ6_9MAGN</name>
<reference evidence="2 3" key="1">
    <citation type="submission" date="2024-01" db="EMBL/GenBank/DDBJ databases">
        <title>Genome assemblies of Stephania.</title>
        <authorList>
            <person name="Yang L."/>
        </authorList>
    </citation>
    <scope>NUCLEOTIDE SEQUENCE [LARGE SCALE GENOMIC DNA]</scope>
    <source>
        <strain evidence="2">YNDBR</strain>
        <tissue evidence="2">Leaf</tissue>
    </source>
</reference>
<keyword evidence="1" id="KW-0732">Signal</keyword>